<evidence type="ECO:0000256" key="8">
    <source>
        <dbReference type="ARBA" id="ARBA00023315"/>
    </source>
</evidence>
<dbReference type="PANTHER" id="PTHR23028">
    <property type="entry name" value="ACETYLTRANSFERASE"/>
    <property type="match status" value="1"/>
</dbReference>
<gene>
    <name evidence="11" type="ORF">JJB07_04465</name>
</gene>
<evidence type="ECO:0000256" key="6">
    <source>
        <dbReference type="ARBA" id="ARBA00022989"/>
    </source>
</evidence>
<evidence type="ECO:0000256" key="3">
    <source>
        <dbReference type="ARBA" id="ARBA00022475"/>
    </source>
</evidence>
<dbReference type="EMBL" id="JAEQNB010000001">
    <property type="protein sequence ID" value="MBL0385897.1"/>
    <property type="molecule type" value="Genomic_DNA"/>
</dbReference>
<protein>
    <submittedName>
        <fullName evidence="11">Acetyltransferase</fullName>
    </submittedName>
</protein>
<evidence type="ECO:0000256" key="1">
    <source>
        <dbReference type="ARBA" id="ARBA00004651"/>
    </source>
</evidence>
<keyword evidence="5 9" id="KW-0812">Transmembrane</keyword>
<feature type="transmembrane region" description="Helical" evidence="9">
    <location>
        <begin position="178"/>
        <end position="195"/>
    </location>
</feature>
<keyword evidence="8" id="KW-0012">Acyltransferase</keyword>
<dbReference type="RefSeq" id="WP_201631464.1">
    <property type="nucleotide sequence ID" value="NZ_JAEQNB010000001.1"/>
</dbReference>
<evidence type="ECO:0000256" key="5">
    <source>
        <dbReference type="ARBA" id="ARBA00022692"/>
    </source>
</evidence>
<dbReference type="CDD" id="cd01840">
    <property type="entry name" value="SGNH_hydrolase_yrhL_like"/>
    <property type="match status" value="1"/>
</dbReference>
<sequence length="574" mass="62779">MPEKLEKEKHQGRYMAGLDGLRALAVLAVMAYHLHFKWAPGGLLGVGVFFVLSGYLITDILASQWERDGKLNLRDFWMRRVRRLLPAMLFLVLVVVLWVLFVPGSQPSSLAGDVWASVLYINNWWLVFHHVSYFESFGPPSPLGHLWSLAVEEQFYLLWPFLVALCVKFVPSRAWRTALVLLGAVASAVAMALLYEPGVDPSRVYYGTDTRAFALLIGAALAWVWPSAKLQESLAKKARVSLDLAGGAGLLVILLMVWLTNQYQTFLYRGGFVLLSVATAMVVAMLAHPASRLANVLGAQPLRWLGVRSYGMYLWHYPIIVLTSPAVDTGGLDVWRSLLQVALTIGIAALSYEFVEKPIRYRTASYNKIVVAACTVVALGVSGGAMALPAPQIPTHAVPVTVTPEPSATTSSASPTCHGVTAMGDSVMLDAEPFLKEFLPGIVVDAQVGRQMVQLPDVVERLKSEGKLGSCVMIQTGTNGPFTQDQLVALLDSLGPDRQIVLVNTRVPRPWESVVNSTLQEVAASYPHTTLVDWYGNSAGKDSYFYPDGVHLNPEGAQVYASLLSVEVTTDKER</sequence>
<feature type="transmembrane region" description="Helical" evidence="9">
    <location>
        <begin position="12"/>
        <end position="32"/>
    </location>
</feature>
<dbReference type="InterPro" id="IPR036514">
    <property type="entry name" value="SGNH_hydro_sf"/>
</dbReference>
<accession>A0ABS1J6Q4</accession>
<feature type="transmembrane region" description="Helical" evidence="9">
    <location>
        <begin position="240"/>
        <end position="260"/>
    </location>
</feature>
<dbReference type="Pfam" id="PF01757">
    <property type="entry name" value="Acyl_transf_3"/>
    <property type="match status" value="1"/>
</dbReference>
<feature type="transmembrane region" description="Helical" evidence="9">
    <location>
        <begin position="307"/>
        <end position="326"/>
    </location>
</feature>
<keyword evidence="6 9" id="KW-1133">Transmembrane helix</keyword>
<dbReference type="InterPro" id="IPR002656">
    <property type="entry name" value="Acyl_transf_3_dom"/>
</dbReference>
<evidence type="ECO:0000313" key="11">
    <source>
        <dbReference type="EMBL" id="MBL0385897.1"/>
    </source>
</evidence>
<reference evidence="11 12" key="1">
    <citation type="submission" date="2021-01" db="EMBL/GenBank/DDBJ databases">
        <title>Tumebacillus sp. strain ITR2 16S ribosomal RNA gene Genome sequencing and assembly.</title>
        <authorList>
            <person name="Kang M."/>
        </authorList>
    </citation>
    <scope>NUCLEOTIDE SEQUENCE [LARGE SCALE GENOMIC DNA]</scope>
    <source>
        <strain evidence="11 12">ITR2</strain>
    </source>
</reference>
<evidence type="ECO:0000256" key="7">
    <source>
        <dbReference type="ARBA" id="ARBA00023136"/>
    </source>
</evidence>
<feature type="transmembrane region" description="Helical" evidence="9">
    <location>
        <begin position="338"/>
        <end position="355"/>
    </location>
</feature>
<dbReference type="PANTHER" id="PTHR23028:SF53">
    <property type="entry name" value="ACYL_TRANSF_3 DOMAIN-CONTAINING PROTEIN"/>
    <property type="match status" value="1"/>
</dbReference>
<proteinExistence type="inferred from homology"/>
<feature type="transmembrane region" description="Helical" evidence="9">
    <location>
        <begin position="266"/>
        <end position="287"/>
    </location>
</feature>
<keyword evidence="4" id="KW-0808">Transferase</keyword>
<organism evidence="11 12">
    <name type="scientific">Tumebacillus amylolyticus</name>
    <dbReference type="NCBI Taxonomy" id="2801339"/>
    <lineage>
        <taxon>Bacteria</taxon>
        <taxon>Bacillati</taxon>
        <taxon>Bacillota</taxon>
        <taxon>Bacilli</taxon>
        <taxon>Bacillales</taxon>
        <taxon>Alicyclobacillaceae</taxon>
        <taxon>Tumebacillus</taxon>
    </lineage>
</organism>
<evidence type="ECO:0000256" key="9">
    <source>
        <dbReference type="SAM" id="Phobius"/>
    </source>
</evidence>
<comment type="similarity">
    <text evidence="2">Belongs to the acyltransferase 3 family.</text>
</comment>
<feature type="transmembrane region" description="Helical" evidence="9">
    <location>
        <begin position="154"/>
        <end position="171"/>
    </location>
</feature>
<evidence type="ECO:0000256" key="2">
    <source>
        <dbReference type="ARBA" id="ARBA00007400"/>
    </source>
</evidence>
<keyword evidence="12" id="KW-1185">Reference proteome</keyword>
<evidence type="ECO:0000259" key="10">
    <source>
        <dbReference type="Pfam" id="PF01757"/>
    </source>
</evidence>
<dbReference type="SUPFAM" id="SSF52266">
    <property type="entry name" value="SGNH hydrolase"/>
    <property type="match status" value="1"/>
</dbReference>
<keyword evidence="7 9" id="KW-0472">Membrane</keyword>
<evidence type="ECO:0000256" key="4">
    <source>
        <dbReference type="ARBA" id="ARBA00022679"/>
    </source>
</evidence>
<feature type="transmembrane region" description="Helical" evidence="9">
    <location>
        <begin position="38"/>
        <end position="62"/>
    </location>
</feature>
<comment type="caution">
    <text evidence="11">The sequence shown here is derived from an EMBL/GenBank/DDBJ whole genome shotgun (WGS) entry which is preliminary data.</text>
</comment>
<evidence type="ECO:0000313" key="12">
    <source>
        <dbReference type="Proteomes" id="UP000602284"/>
    </source>
</evidence>
<feature type="transmembrane region" description="Helical" evidence="9">
    <location>
        <begin position="367"/>
        <end position="388"/>
    </location>
</feature>
<dbReference type="Proteomes" id="UP000602284">
    <property type="component" value="Unassembled WGS sequence"/>
</dbReference>
<name>A0ABS1J6Q4_9BACL</name>
<feature type="domain" description="Acyltransferase 3" evidence="10">
    <location>
        <begin position="16"/>
        <end position="350"/>
    </location>
</feature>
<dbReference type="Gene3D" id="3.40.50.1110">
    <property type="entry name" value="SGNH hydrolase"/>
    <property type="match status" value="1"/>
</dbReference>
<keyword evidence="3" id="KW-1003">Cell membrane</keyword>
<comment type="subcellular location">
    <subcellularLocation>
        <location evidence="1">Cell membrane</location>
        <topology evidence="1">Multi-pass membrane protein</topology>
    </subcellularLocation>
</comment>
<dbReference type="InterPro" id="IPR050879">
    <property type="entry name" value="Acyltransferase_3"/>
</dbReference>
<feature type="transmembrane region" description="Helical" evidence="9">
    <location>
        <begin position="83"/>
        <end position="101"/>
    </location>
</feature>
<feature type="transmembrane region" description="Helical" evidence="9">
    <location>
        <begin position="210"/>
        <end position="228"/>
    </location>
</feature>